<organism evidence="13 14">
    <name type="scientific">Candidatus Termititenax persephonae</name>
    <dbReference type="NCBI Taxonomy" id="2218525"/>
    <lineage>
        <taxon>Bacteria</taxon>
        <taxon>Bacillati</taxon>
        <taxon>Candidatus Margulisiibacteriota</taxon>
        <taxon>Candidatus Termititenacia</taxon>
        <taxon>Candidatus Termititenacales</taxon>
        <taxon>Candidatus Termititenacaceae</taxon>
        <taxon>Candidatus Termititenax</taxon>
    </lineage>
</organism>
<dbReference type="CDD" id="cd00537">
    <property type="entry name" value="MTHFR"/>
    <property type="match status" value="1"/>
</dbReference>
<dbReference type="GO" id="GO:0035999">
    <property type="term" value="P:tetrahydrofolate interconversion"/>
    <property type="evidence" value="ECO:0007669"/>
    <property type="project" value="UniProtKB-UniPathway"/>
</dbReference>
<name>A0A388THF3_9BACT</name>
<proteinExistence type="inferred from homology"/>
<keyword evidence="6 12" id="KW-0274">FAD</keyword>
<dbReference type="NCBIfam" id="TIGR00676">
    <property type="entry name" value="fadh2"/>
    <property type="match status" value="1"/>
</dbReference>
<keyword evidence="8" id="KW-0520">NAD</keyword>
<dbReference type="InterPro" id="IPR004620">
    <property type="entry name" value="MTHF_reductase_bac"/>
</dbReference>
<evidence type="ECO:0000256" key="6">
    <source>
        <dbReference type="ARBA" id="ARBA00022827"/>
    </source>
</evidence>
<evidence type="ECO:0000256" key="7">
    <source>
        <dbReference type="ARBA" id="ARBA00023002"/>
    </source>
</evidence>
<protein>
    <recommendedName>
        <fullName evidence="12">Methylenetetrahydrofolate reductase</fullName>
        <ecNumber evidence="12">1.5.1.54</ecNumber>
    </recommendedName>
</protein>
<reference evidence="13 14" key="1">
    <citation type="journal article" date="2019" name="ISME J.">
        <title>Genome analyses of uncultured TG2/ZB3 bacteria in 'Margulisbacteria' specifically attached to ectosymbiotic spirochetes of protists in the termite gut.</title>
        <authorList>
            <person name="Utami Y.D."/>
            <person name="Kuwahara H."/>
            <person name="Igai K."/>
            <person name="Murakami T."/>
            <person name="Sugaya K."/>
            <person name="Morikawa T."/>
            <person name="Nagura Y."/>
            <person name="Yuki M."/>
            <person name="Deevong P."/>
            <person name="Inoue T."/>
            <person name="Kihara K."/>
            <person name="Lo N."/>
            <person name="Yamada A."/>
            <person name="Ohkuma M."/>
            <person name="Hongoh Y."/>
        </authorList>
    </citation>
    <scope>NUCLEOTIDE SEQUENCE [LARGE SCALE GENOMIC DNA]</scope>
    <source>
        <strain evidence="13">NkOx7-02</strain>
    </source>
</reference>
<dbReference type="InterPro" id="IPR003171">
    <property type="entry name" value="Mehydrof_redctse-like"/>
</dbReference>
<comment type="catalytic activity">
    <reaction evidence="11">
        <text>(6S)-5-methyl-5,6,7,8-tetrahydrofolate + NAD(+) = (6R)-5,10-methylene-5,6,7,8-tetrahydrofolate + NADH + H(+)</text>
        <dbReference type="Rhea" id="RHEA:19821"/>
        <dbReference type="ChEBI" id="CHEBI:15378"/>
        <dbReference type="ChEBI" id="CHEBI:15636"/>
        <dbReference type="ChEBI" id="CHEBI:18608"/>
        <dbReference type="ChEBI" id="CHEBI:57540"/>
        <dbReference type="ChEBI" id="CHEBI:57945"/>
        <dbReference type="EC" id="1.5.1.54"/>
    </reaction>
    <physiologicalReaction direction="right-to-left" evidence="11">
        <dbReference type="Rhea" id="RHEA:19823"/>
    </physiologicalReaction>
</comment>
<gene>
    <name evidence="13" type="primary">metF</name>
    <name evidence="13" type="ORF">NO2_1100</name>
</gene>
<dbReference type="GO" id="GO:0005829">
    <property type="term" value="C:cytosol"/>
    <property type="evidence" value="ECO:0007669"/>
    <property type="project" value="InterPro"/>
</dbReference>
<dbReference type="Pfam" id="PF02219">
    <property type="entry name" value="MTHFR"/>
    <property type="match status" value="1"/>
</dbReference>
<dbReference type="SUPFAM" id="SSF51730">
    <property type="entry name" value="FAD-linked oxidoreductase"/>
    <property type="match status" value="1"/>
</dbReference>
<evidence type="ECO:0000256" key="8">
    <source>
        <dbReference type="ARBA" id="ARBA00023027"/>
    </source>
</evidence>
<dbReference type="GO" id="GO:0071949">
    <property type="term" value="F:FAD binding"/>
    <property type="evidence" value="ECO:0007669"/>
    <property type="project" value="TreeGrafter"/>
</dbReference>
<dbReference type="AlphaFoldDB" id="A0A388THF3"/>
<dbReference type="EC" id="1.5.1.54" evidence="12"/>
<accession>A0A388THF3</accession>
<keyword evidence="9" id="KW-0486">Methionine biosynthesis</keyword>
<comment type="caution">
    <text evidence="13">The sequence shown here is derived from an EMBL/GenBank/DDBJ whole genome shotgun (WGS) entry which is preliminary data.</text>
</comment>
<dbReference type="GO" id="GO:0009086">
    <property type="term" value="P:methionine biosynthetic process"/>
    <property type="evidence" value="ECO:0007669"/>
    <property type="project" value="UniProtKB-KW"/>
</dbReference>
<evidence type="ECO:0000256" key="3">
    <source>
        <dbReference type="ARBA" id="ARBA00006743"/>
    </source>
</evidence>
<keyword evidence="4" id="KW-0028">Amino-acid biosynthesis</keyword>
<comment type="pathway">
    <text evidence="10">Amino-acid biosynthesis; L-methionine biosynthesis via de novo pathway.</text>
</comment>
<evidence type="ECO:0000256" key="5">
    <source>
        <dbReference type="ARBA" id="ARBA00022630"/>
    </source>
</evidence>
<dbReference type="UniPathway" id="UPA00193"/>
<dbReference type="InterPro" id="IPR029041">
    <property type="entry name" value="FAD-linked_oxidoreductase-like"/>
</dbReference>
<keyword evidence="14" id="KW-1185">Reference proteome</keyword>
<dbReference type="Proteomes" id="UP000275925">
    <property type="component" value="Unassembled WGS sequence"/>
</dbReference>
<dbReference type="EMBL" id="BGZO01000033">
    <property type="protein sequence ID" value="GBR76567.1"/>
    <property type="molecule type" value="Genomic_DNA"/>
</dbReference>
<keyword evidence="5 12" id="KW-0285">Flavoprotein</keyword>
<evidence type="ECO:0000256" key="1">
    <source>
        <dbReference type="ARBA" id="ARBA00001974"/>
    </source>
</evidence>
<dbReference type="PANTHER" id="PTHR45754">
    <property type="entry name" value="METHYLENETETRAHYDROFOLATE REDUCTASE"/>
    <property type="match status" value="1"/>
</dbReference>
<dbReference type="PANTHER" id="PTHR45754:SF3">
    <property type="entry name" value="METHYLENETETRAHYDROFOLATE REDUCTASE (NADPH)"/>
    <property type="match status" value="1"/>
</dbReference>
<evidence type="ECO:0000256" key="9">
    <source>
        <dbReference type="ARBA" id="ARBA00023167"/>
    </source>
</evidence>
<dbReference type="Gene3D" id="3.20.20.220">
    <property type="match status" value="1"/>
</dbReference>
<evidence type="ECO:0000256" key="12">
    <source>
        <dbReference type="RuleBase" id="RU003862"/>
    </source>
</evidence>
<keyword evidence="7 12" id="KW-0560">Oxidoreductase</keyword>
<evidence type="ECO:0000256" key="4">
    <source>
        <dbReference type="ARBA" id="ARBA00022605"/>
    </source>
</evidence>
<evidence type="ECO:0000256" key="11">
    <source>
        <dbReference type="ARBA" id="ARBA00048628"/>
    </source>
</evidence>
<evidence type="ECO:0000256" key="10">
    <source>
        <dbReference type="ARBA" id="ARBA00034478"/>
    </source>
</evidence>
<evidence type="ECO:0000256" key="2">
    <source>
        <dbReference type="ARBA" id="ARBA00004777"/>
    </source>
</evidence>
<comment type="similarity">
    <text evidence="3 12">Belongs to the methylenetetrahydrofolate reductase family.</text>
</comment>
<sequence>MRLAEIYRPAKTSISFEVFPPKTDEGFAPLLAELRQLKEFQPGLISVTYGAGGTTQGRSLKLLGAIVQELGLELMAHLTCIGSSENSILNFLQKISAWGVQNILALRGDFPKNNPDYQPESAAFQHAADLVRFAKQQTKMSVAAAGFPEKHPEAASLADDLRHLREKVRAGAEAVFTQLFFDNQYYYAYVAAARQAGITVPIIPGIWTITSLKQVQKTAELSQAKIPADLLAHLEKASAAEVRRCGITYAAAQIKDLLAHNAPGIHLYTLNQAEAVTEVLRKVL</sequence>
<dbReference type="GO" id="GO:0106312">
    <property type="term" value="F:methylenetetrahydrofolate reductase (NADH) activity"/>
    <property type="evidence" value="ECO:0007669"/>
    <property type="project" value="UniProtKB-EC"/>
</dbReference>
<comment type="pathway">
    <text evidence="2 12">One-carbon metabolism; tetrahydrofolate interconversion.</text>
</comment>
<evidence type="ECO:0000313" key="13">
    <source>
        <dbReference type="EMBL" id="GBR76567.1"/>
    </source>
</evidence>
<comment type="cofactor">
    <cofactor evidence="1 12">
        <name>FAD</name>
        <dbReference type="ChEBI" id="CHEBI:57692"/>
    </cofactor>
</comment>
<evidence type="ECO:0000313" key="14">
    <source>
        <dbReference type="Proteomes" id="UP000275925"/>
    </source>
</evidence>